<dbReference type="AlphaFoldDB" id="A0A2H1WT32"/>
<organism evidence="1">
    <name type="scientific">Spodoptera frugiperda</name>
    <name type="common">Fall armyworm</name>
    <dbReference type="NCBI Taxonomy" id="7108"/>
    <lineage>
        <taxon>Eukaryota</taxon>
        <taxon>Metazoa</taxon>
        <taxon>Ecdysozoa</taxon>
        <taxon>Arthropoda</taxon>
        <taxon>Hexapoda</taxon>
        <taxon>Insecta</taxon>
        <taxon>Pterygota</taxon>
        <taxon>Neoptera</taxon>
        <taxon>Endopterygota</taxon>
        <taxon>Lepidoptera</taxon>
        <taxon>Glossata</taxon>
        <taxon>Ditrysia</taxon>
        <taxon>Noctuoidea</taxon>
        <taxon>Noctuidae</taxon>
        <taxon>Amphipyrinae</taxon>
        <taxon>Spodoptera</taxon>
    </lineage>
</organism>
<name>A0A2H1WT32_SPOFR</name>
<accession>A0A2H1WT32</accession>
<reference evidence="1" key="1">
    <citation type="submission" date="2016-07" db="EMBL/GenBank/DDBJ databases">
        <authorList>
            <person name="Bretaudeau A."/>
        </authorList>
    </citation>
    <scope>NUCLEOTIDE SEQUENCE</scope>
    <source>
        <strain evidence="1">Rice</strain>
        <tissue evidence="1">Whole body</tissue>
    </source>
</reference>
<dbReference type="EMBL" id="ODYU01010465">
    <property type="protein sequence ID" value="SOQ55594.1"/>
    <property type="molecule type" value="Genomic_DNA"/>
</dbReference>
<proteinExistence type="predicted"/>
<sequence length="37" mass="4268">MAFLFGPYSIRLTRRTIKTPSNCVRHFTNTTKHATVT</sequence>
<protein>
    <submittedName>
        <fullName evidence="1">SFRICE_031522</fullName>
    </submittedName>
</protein>
<gene>
    <name evidence="1" type="ORF">SFRICE_031522</name>
</gene>
<evidence type="ECO:0000313" key="1">
    <source>
        <dbReference type="EMBL" id="SOQ55594.1"/>
    </source>
</evidence>